<dbReference type="Proteomes" id="UP000316852">
    <property type="component" value="Unassembled WGS sequence"/>
</dbReference>
<protein>
    <recommendedName>
        <fullName evidence="1">Cytochrome c-552/4 domain-containing protein</fullName>
    </recommendedName>
</protein>
<dbReference type="EMBL" id="VBOW01000057">
    <property type="protein sequence ID" value="TMQ57688.1"/>
    <property type="molecule type" value="Genomic_DNA"/>
</dbReference>
<gene>
    <name evidence="2" type="ORF">E6K76_09755</name>
</gene>
<organism evidence="2 3">
    <name type="scientific">Eiseniibacteriota bacterium</name>
    <dbReference type="NCBI Taxonomy" id="2212470"/>
    <lineage>
        <taxon>Bacteria</taxon>
        <taxon>Candidatus Eiseniibacteriota</taxon>
    </lineage>
</organism>
<name>A0A538T234_UNCEI</name>
<sequence>MPAVPPAGFRTRTGYKLGDPEEPLANVQCEVCHGPGGAHAAEPVHARMERTPPESTCLECHNPQHSDAFVYAEKIRLVQHRE</sequence>
<evidence type="ECO:0000313" key="2">
    <source>
        <dbReference type="EMBL" id="TMQ57688.1"/>
    </source>
</evidence>
<dbReference type="InterPro" id="IPR023155">
    <property type="entry name" value="Cyt_c-552/4"/>
</dbReference>
<dbReference type="SUPFAM" id="SSF48695">
    <property type="entry name" value="Multiheme cytochromes"/>
    <property type="match status" value="1"/>
</dbReference>
<feature type="domain" description="Cytochrome c-552/4" evidence="1">
    <location>
        <begin position="8"/>
        <end position="34"/>
    </location>
</feature>
<comment type="caution">
    <text evidence="2">The sequence shown here is derived from an EMBL/GenBank/DDBJ whole genome shotgun (WGS) entry which is preliminary data.</text>
</comment>
<proteinExistence type="predicted"/>
<dbReference type="Gene3D" id="1.10.1130.10">
    <property type="entry name" value="Flavocytochrome C3, Chain A"/>
    <property type="match status" value="1"/>
</dbReference>
<accession>A0A538T234</accession>
<dbReference type="AlphaFoldDB" id="A0A538T234"/>
<evidence type="ECO:0000313" key="3">
    <source>
        <dbReference type="Proteomes" id="UP000316852"/>
    </source>
</evidence>
<dbReference type="InterPro" id="IPR036280">
    <property type="entry name" value="Multihaem_cyt_sf"/>
</dbReference>
<dbReference type="Pfam" id="PF13435">
    <property type="entry name" value="Cytochrome_C554"/>
    <property type="match status" value="1"/>
</dbReference>
<evidence type="ECO:0000259" key="1">
    <source>
        <dbReference type="Pfam" id="PF13435"/>
    </source>
</evidence>
<reference evidence="2 3" key="1">
    <citation type="journal article" date="2019" name="Nat. Microbiol.">
        <title>Mediterranean grassland soil C-N compound turnover is dependent on rainfall and depth, and is mediated by genomically divergent microorganisms.</title>
        <authorList>
            <person name="Diamond S."/>
            <person name="Andeer P.F."/>
            <person name="Li Z."/>
            <person name="Crits-Christoph A."/>
            <person name="Burstein D."/>
            <person name="Anantharaman K."/>
            <person name="Lane K.R."/>
            <person name="Thomas B.C."/>
            <person name="Pan C."/>
            <person name="Northen T.R."/>
            <person name="Banfield J.F."/>
        </authorList>
    </citation>
    <scope>NUCLEOTIDE SEQUENCE [LARGE SCALE GENOMIC DNA]</scope>
    <source>
        <strain evidence="2">WS_6</strain>
    </source>
</reference>